<dbReference type="PATRIC" id="fig|1111454.3.peg.136"/>
<dbReference type="Gene3D" id="3.40.830.10">
    <property type="entry name" value="LigB-like"/>
    <property type="match status" value="1"/>
</dbReference>
<dbReference type="GO" id="GO:0016702">
    <property type="term" value="F:oxidoreductase activity, acting on single donors with incorporation of molecular oxygen, incorporation of two atoms of oxygen"/>
    <property type="evidence" value="ECO:0007669"/>
    <property type="project" value="UniProtKB-ARBA"/>
</dbReference>
<dbReference type="AlphaFoldDB" id="U7UT54"/>
<evidence type="ECO:0000313" key="3">
    <source>
        <dbReference type="Proteomes" id="UP000017090"/>
    </source>
</evidence>
<proteinExistence type="predicted"/>
<dbReference type="eggNOG" id="COG3885">
    <property type="taxonomic scope" value="Bacteria"/>
</dbReference>
<keyword evidence="2" id="KW-0560">Oxidoreductase</keyword>
<gene>
    <name evidence="2" type="ORF">HMPREF1250_1312</name>
</gene>
<dbReference type="SUPFAM" id="SSF53213">
    <property type="entry name" value="LigB-like"/>
    <property type="match status" value="1"/>
</dbReference>
<keyword evidence="3" id="KW-1185">Reference proteome</keyword>
<evidence type="ECO:0000313" key="2">
    <source>
        <dbReference type="EMBL" id="ERT62481.1"/>
    </source>
</evidence>
<dbReference type="InterPro" id="IPR004183">
    <property type="entry name" value="Xdiol_dOase_suB"/>
</dbReference>
<dbReference type="Proteomes" id="UP000017090">
    <property type="component" value="Unassembled WGS sequence"/>
</dbReference>
<dbReference type="Pfam" id="PF02900">
    <property type="entry name" value="LigB"/>
    <property type="match status" value="1"/>
</dbReference>
<name>U7UT54_9FIRM</name>
<reference evidence="2 3" key="1">
    <citation type="submission" date="2013-09" db="EMBL/GenBank/DDBJ databases">
        <authorList>
            <person name="Durkin A.S."/>
            <person name="Haft D.R."/>
            <person name="McCorrison J."/>
            <person name="Torralba M."/>
            <person name="Gillis M."/>
            <person name="Haft D.H."/>
            <person name="Methe B."/>
            <person name="Sutton G."/>
            <person name="Nelson K.E."/>
        </authorList>
    </citation>
    <scope>NUCLEOTIDE SEQUENCE [LARGE SCALE GENOMIC DNA]</scope>
    <source>
        <strain evidence="2 3">BV3C16-1</strain>
    </source>
</reference>
<evidence type="ECO:0000259" key="1">
    <source>
        <dbReference type="Pfam" id="PF02900"/>
    </source>
</evidence>
<dbReference type="OrthoDB" id="159752at2"/>
<protein>
    <submittedName>
        <fullName evidence="2">Aromatic ring-opening dioxygenase, catalytic subunit LigB</fullName>
    </submittedName>
</protein>
<dbReference type="RefSeq" id="WP_023052655.1">
    <property type="nucleotide sequence ID" value="NZ_AWXA01000004.1"/>
</dbReference>
<dbReference type="EMBL" id="AWXA01000004">
    <property type="protein sequence ID" value="ERT62481.1"/>
    <property type="molecule type" value="Genomic_DNA"/>
</dbReference>
<organism evidence="2 3">
    <name type="scientific">Megasphaera vaginalis</name>
    <name type="common">ex Srinivasan et al. 2021</name>
    <dbReference type="NCBI Taxonomy" id="1111454"/>
    <lineage>
        <taxon>Bacteria</taxon>
        <taxon>Bacillati</taxon>
        <taxon>Bacillota</taxon>
        <taxon>Negativicutes</taxon>
        <taxon>Veillonellales</taxon>
        <taxon>Veillonellaceae</taxon>
        <taxon>Megasphaera</taxon>
    </lineage>
</organism>
<accession>U7UT54</accession>
<comment type="caution">
    <text evidence="2">The sequence shown here is derived from an EMBL/GenBank/DDBJ whole genome shotgun (WGS) entry which is preliminary data.</text>
</comment>
<dbReference type="STRING" id="1111454.HMPREF1250_1312"/>
<feature type="domain" description="Extradiol ring-cleavage dioxygenase class III enzyme subunit B" evidence="1">
    <location>
        <begin position="19"/>
        <end position="245"/>
    </location>
</feature>
<keyword evidence="2" id="KW-0223">Dioxygenase</keyword>
<dbReference type="GO" id="GO:0008198">
    <property type="term" value="F:ferrous iron binding"/>
    <property type="evidence" value="ECO:0007669"/>
    <property type="project" value="InterPro"/>
</dbReference>
<sequence length="291" mass="31110">MEQSCIAAAFMAAAPAVLPDEKRRFNKTKAAMAKTAAFLTDQKPDTLILIGRHGNLYPQAATVITAPFISGCLSCAGTAEATVKTTTDTLLAETVAAQSEALPLNNHWSSATGIPLRLDTAALVPLSYLQDAGFSGSVVIVSPQANALQAAFALGHDICTAIAGLNRKTAIIVAADLSQRINSRDAANRFDRAVMESLKSQRLAHLLDLPRELCAAAGSYALTELYALFGALDALKMKTVLHSYEAGACLSFGIACYERENEKNPATDHILPELHREDLCERPSYYVDNGR</sequence>